<evidence type="ECO:0000313" key="3">
    <source>
        <dbReference type="Proteomes" id="UP000593571"/>
    </source>
</evidence>
<feature type="region of interest" description="Disordered" evidence="1">
    <location>
        <begin position="1"/>
        <end position="26"/>
    </location>
</feature>
<accession>A0A7J8DYM9</accession>
<dbReference type="AlphaFoldDB" id="A0A7J8DYM9"/>
<dbReference type="Proteomes" id="UP000593571">
    <property type="component" value="Unassembled WGS sequence"/>
</dbReference>
<evidence type="ECO:0000313" key="2">
    <source>
        <dbReference type="EMBL" id="KAF6428181.1"/>
    </source>
</evidence>
<reference evidence="2 3" key="1">
    <citation type="journal article" date="2020" name="Nature">
        <title>Six reference-quality genomes reveal evolution of bat adaptations.</title>
        <authorList>
            <person name="Jebb D."/>
            <person name="Huang Z."/>
            <person name="Pippel M."/>
            <person name="Hughes G.M."/>
            <person name="Lavrichenko K."/>
            <person name="Devanna P."/>
            <person name="Winkler S."/>
            <person name="Jermiin L.S."/>
            <person name="Skirmuntt E.C."/>
            <person name="Katzourakis A."/>
            <person name="Burkitt-Gray L."/>
            <person name="Ray D.A."/>
            <person name="Sullivan K.A.M."/>
            <person name="Roscito J.G."/>
            <person name="Kirilenko B.M."/>
            <person name="Davalos L.M."/>
            <person name="Corthals A.P."/>
            <person name="Power M.L."/>
            <person name="Jones G."/>
            <person name="Ransome R.D."/>
            <person name="Dechmann D.K.N."/>
            <person name="Locatelli A.G."/>
            <person name="Puechmaille S.J."/>
            <person name="Fedrigo O."/>
            <person name="Jarvis E.D."/>
            <person name="Hiller M."/>
            <person name="Vernes S.C."/>
            <person name="Myers E.W."/>
            <person name="Teeling E.C."/>
        </authorList>
    </citation>
    <scope>NUCLEOTIDE SEQUENCE [LARGE SCALE GENOMIC DNA]</scope>
    <source>
        <strain evidence="2">MRouAeg1</strain>
        <tissue evidence="2">Muscle</tissue>
    </source>
</reference>
<evidence type="ECO:0000256" key="1">
    <source>
        <dbReference type="SAM" id="MobiDB-lite"/>
    </source>
</evidence>
<organism evidence="2 3">
    <name type="scientific">Rousettus aegyptiacus</name>
    <name type="common">Egyptian fruit bat</name>
    <name type="synonym">Pteropus aegyptiacus</name>
    <dbReference type="NCBI Taxonomy" id="9407"/>
    <lineage>
        <taxon>Eukaryota</taxon>
        <taxon>Metazoa</taxon>
        <taxon>Chordata</taxon>
        <taxon>Craniata</taxon>
        <taxon>Vertebrata</taxon>
        <taxon>Euteleostomi</taxon>
        <taxon>Mammalia</taxon>
        <taxon>Eutheria</taxon>
        <taxon>Laurasiatheria</taxon>
        <taxon>Chiroptera</taxon>
        <taxon>Yinpterochiroptera</taxon>
        <taxon>Pteropodoidea</taxon>
        <taxon>Pteropodidae</taxon>
        <taxon>Rousettinae</taxon>
        <taxon>Rousettus</taxon>
    </lineage>
</organism>
<keyword evidence="3" id="KW-1185">Reference proteome</keyword>
<dbReference type="EMBL" id="JACASE010000011">
    <property type="protein sequence ID" value="KAF6428181.1"/>
    <property type="molecule type" value="Genomic_DNA"/>
</dbReference>
<sequence>MGKASEGRVRSTGKQAGEAQGAAAAAATQRFPGTQLRLQGALPCTLAQPLARSLSSRRSITSHKGLLPAEQLLHLHVLLL</sequence>
<protein>
    <submittedName>
        <fullName evidence="2">Neuregulin 1</fullName>
    </submittedName>
</protein>
<gene>
    <name evidence="2" type="ORF">HJG63_014373</name>
</gene>
<name>A0A7J8DYM9_ROUAE</name>
<feature type="compositionally biased region" description="Low complexity" evidence="1">
    <location>
        <begin position="15"/>
        <end position="26"/>
    </location>
</feature>
<comment type="caution">
    <text evidence="2">The sequence shown here is derived from an EMBL/GenBank/DDBJ whole genome shotgun (WGS) entry which is preliminary data.</text>
</comment>
<proteinExistence type="predicted"/>